<dbReference type="Pfam" id="PF02752">
    <property type="entry name" value="Arrestin_C"/>
    <property type="match status" value="1"/>
</dbReference>
<proteinExistence type="predicted"/>
<dbReference type="GO" id="GO:0005886">
    <property type="term" value="C:plasma membrane"/>
    <property type="evidence" value="ECO:0007669"/>
    <property type="project" value="TreeGrafter"/>
</dbReference>
<evidence type="ECO:0000256" key="1">
    <source>
        <dbReference type="SAM" id="MobiDB-lite"/>
    </source>
</evidence>
<feature type="domain" description="Arrestin C-terminal-like" evidence="3">
    <location>
        <begin position="181"/>
        <end position="323"/>
    </location>
</feature>
<dbReference type="InterPro" id="IPR014756">
    <property type="entry name" value="Ig_E-set"/>
</dbReference>
<evidence type="ECO:0000259" key="2">
    <source>
        <dbReference type="Pfam" id="PF00339"/>
    </source>
</evidence>
<dbReference type="AlphaFoldDB" id="A0A1X2IPM6"/>
<dbReference type="Pfam" id="PF00339">
    <property type="entry name" value="Arrestin_N"/>
    <property type="match status" value="1"/>
</dbReference>
<dbReference type="Gene3D" id="2.60.40.640">
    <property type="match status" value="1"/>
</dbReference>
<dbReference type="GO" id="GO:0005829">
    <property type="term" value="C:cytosol"/>
    <property type="evidence" value="ECO:0007669"/>
    <property type="project" value="TreeGrafter"/>
</dbReference>
<dbReference type="PANTHER" id="PTHR11188:SF17">
    <property type="entry name" value="FI21816P1"/>
    <property type="match status" value="1"/>
</dbReference>
<dbReference type="GO" id="GO:0070086">
    <property type="term" value="P:ubiquitin-dependent endocytosis"/>
    <property type="evidence" value="ECO:0007669"/>
    <property type="project" value="TreeGrafter"/>
</dbReference>
<protein>
    <submittedName>
        <fullName evidence="4">Uncharacterized protein</fullName>
    </submittedName>
</protein>
<accession>A0A1X2IPM6</accession>
<dbReference type="InterPro" id="IPR011021">
    <property type="entry name" value="Arrestin-like_N"/>
</dbReference>
<keyword evidence="5" id="KW-1185">Reference proteome</keyword>
<dbReference type="Proteomes" id="UP000193560">
    <property type="component" value="Unassembled WGS sequence"/>
</dbReference>
<dbReference type="SUPFAM" id="SSF81296">
    <property type="entry name" value="E set domains"/>
    <property type="match status" value="1"/>
</dbReference>
<dbReference type="InterPro" id="IPR050357">
    <property type="entry name" value="Arrestin_domain-protein"/>
</dbReference>
<organism evidence="4 5">
    <name type="scientific">Absidia repens</name>
    <dbReference type="NCBI Taxonomy" id="90262"/>
    <lineage>
        <taxon>Eukaryota</taxon>
        <taxon>Fungi</taxon>
        <taxon>Fungi incertae sedis</taxon>
        <taxon>Mucoromycota</taxon>
        <taxon>Mucoromycotina</taxon>
        <taxon>Mucoromycetes</taxon>
        <taxon>Mucorales</taxon>
        <taxon>Cunninghamellaceae</taxon>
        <taxon>Absidia</taxon>
    </lineage>
</organism>
<dbReference type="GO" id="GO:0031625">
    <property type="term" value="F:ubiquitin protein ligase binding"/>
    <property type="evidence" value="ECO:0007669"/>
    <property type="project" value="TreeGrafter"/>
</dbReference>
<evidence type="ECO:0000259" key="3">
    <source>
        <dbReference type="Pfam" id="PF02752"/>
    </source>
</evidence>
<comment type="caution">
    <text evidence="4">The sequence shown here is derived from an EMBL/GenBank/DDBJ whole genome shotgun (WGS) entry which is preliminary data.</text>
</comment>
<gene>
    <name evidence="4" type="ORF">BCR42DRAFT_409825</name>
</gene>
<sequence length="394" mass="44891">MDSIRSTAKLHIHTESDNLIMFGSAYESPGCVLRGVLRFTLTQPLKVKSIGVRFTGKSLLTWSEVVGNGQEQLCHEEEHTVVDHHFDCLARQSKLHTLSMGDHCYDFEFVLQGNLPETTHVTNFYQVEYKLKALVERPAFIPNQSVRQVVHVSRQLYSPHSPEFMEPVYLVKRYQDDLESIISIPTKIYAYGDLIALSIVISALHPHLQMDSLTCNLKEYIILSNATTTTTAENARAHGRHLFSTKVKRFSTTTTTNNDHLTAWAKQFDVVLPSTRTEMHCDMDNDRVRVRHKFKFILDFHDSRSGQVMQMRMAVPINICALPLTGSQQLQLPAYEPPTHNLPSSNDENRCQRNNNNIGHLPSRNLGLPTYLESLHPAPDHLPSYEEHPPPLVY</sequence>
<name>A0A1X2IPM6_9FUNG</name>
<evidence type="ECO:0000313" key="4">
    <source>
        <dbReference type="EMBL" id="ORZ19471.1"/>
    </source>
</evidence>
<dbReference type="EMBL" id="MCGE01000007">
    <property type="protein sequence ID" value="ORZ19471.1"/>
    <property type="molecule type" value="Genomic_DNA"/>
</dbReference>
<feature type="domain" description="Arrestin-like N-terminal" evidence="2">
    <location>
        <begin position="29"/>
        <end position="155"/>
    </location>
</feature>
<reference evidence="4 5" key="1">
    <citation type="submission" date="2016-07" db="EMBL/GenBank/DDBJ databases">
        <title>Pervasive Adenine N6-methylation of Active Genes in Fungi.</title>
        <authorList>
            <consortium name="DOE Joint Genome Institute"/>
            <person name="Mondo S.J."/>
            <person name="Dannebaum R.O."/>
            <person name="Kuo R.C."/>
            <person name="Labutti K."/>
            <person name="Haridas S."/>
            <person name="Kuo A."/>
            <person name="Salamov A."/>
            <person name="Ahrendt S.R."/>
            <person name="Lipzen A."/>
            <person name="Sullivan W."/>
            <person name="Andreopoulos W.B."/>
            <person name="Clum A."/>
            <person name="Lindquist E."/>
            <person name="Daum C."/>
            <person name="Ramamoorthy G.K."/>
            <person name="Gryganskyi A."/>
            <person name="Culley D."/>
            <person name="Magnuson J.K."/>
            <person name="James T.Y."/>
            <person name="O'Malley M.A."/>
            <person name="Stajich J.E."/>
            <person name="Spatafora J.W."/>
            <person name="Visel A."/>
            <person name="Grigoriev I.V."/>
        </authorList>
    </citation>
    <scope>NUCLEOTIDE SEQUENCE [LARGE SCALE GENOMIC DNA]</scope>
    <source>
        <strain evidence="4 5">NRRL 1336</strain>
    </source>
</reference>
<dbReference type="PANTHER" id="PTHR11188">
    <property type="entry name" value="ARRESTIN DOMAIN CONTAINING PROTEIN"/>
    <property type="match status" value="1"/>
</dbReference>
<dbReference type="OrthoDB" id="2333384at2759"/>
<evidence type="ECO:0000313" key="5">
    <source>
        <dbReference type="Proteomes" id="UP000193560"/>
    </source>
</evidence>
<dbReference type="STRING" id="90262.A0A1X2IPM6"/>
<feature type="region of interest" description="Disordered" evidence="1">
    <location>
        <begin position="336"/>
        <end position="363"/>
    </location>
</feature>
<dbReference type="GO" id="GO:0030674">
    <property type="term" value="F:protein-macromolecule adaptor activity"/>
    <property type="evidence" value="ECO:0007669"/>
    <property type="project" value="TreeGrafter"/>
</dbReference>
<dbReference type="InterPro" id="IPR011022">
    <property type="entry name" value="Arrestin_C-like"/>
</dbReference>
<dbReference type="InterPro" id="IPR014752">
    <property type="entry name" value="Arrestin-like_C"/>
</dbReference>